<evidence type="ECO:0000256" key="1">
    <source>
        <dbReference type="ARBA" id="ARBA00005278"/>
    </source>
</evidence>
<evidence type="ECO:0000256" key="2">
    <source>
        <dbReference type="ARBA" id="ARBA00023136"/>
    </source>
</evidence>
<dbReference type="AlphaFoldDB" id="D7CMA6"/>
<keyword evidence="4" id="KW-1133">Transmembrane helix</keyword>
<feature type="transmembrane region" description="Helical" evidence="4">
    <location>
        <begin position="365"/>
        <end position="383"/>
    </location>
</feature>
<comment type="similarity">
    <text evidence="1">Belongs to the GerABKA family.</text>
</comment>
<accession>D7CMA6</accession>
<dbReference type="InterPro" id="IPR004995">
    <property type="entry name" value="Spore_Ger"/>
</dbReference>
<feature type="transmembrane region" description="Helical" evidence="4">
    <location>
        <begin position="415"/>
        <end position="434"/>
    </location>
</feature>
<reference evidence="5 6" key="2">
    <citation type="journal article" date="2010" name="Stand. Genomic Sci.">
        <title>Complete genome sequence of Syntrophothermus lipocalidus type strain (TGB-C1).</title>
        <authorList>
            <person name="Djao O.D."/>
            <person name="Zhang X."/>
            <person name="Lucas S."/>
            <person name="Lapidus A."/>
            <person name="Del Rio T.G."/>
            <person name="Nolan M."/>
            <person name="Tice H."/>
            <person name="Cheng J.F."/>
            <person name="Han C."/>
            <person name="Tapia R."/>
            <person name="Goodwin L."/>
            <person name="Pitluck S."/>
            <person name="Liolios K."/>
            <person name="Ivanova N."/>
            <person name="Mavromatis K."/>
            <person name="Mikhailova N."/>
            <person name="Ovchinnikova G."/>
            <person name="Pati A."/>
            <person name="Brambilla E."/>
            <person name="Chen A."/>
            <person name="Palaniappan K."/>
            <person name="Land M."/>
            <person name="Hauser L."/>
            <person name="Chang Y.J."/>
            <person name="Jeffries C.D."/>
            <person name="Rohde M."/>
            <person name="Sikorski J."/>
            <person name="Spring S."/>
            <person name="Goker M."/>
            <person name="Detter J.C."/>
            <person name="Woyke T."/>
            <person name="Bristow J."/>
            <person name="Eisen J.A."/>
            <person name="Markowitz V."/>
            <person name="Hugenholtz P."/>
            <person name="Kyrpides N.C."/>
            <person name="Klenk H.P."/>
        </authorList>
    </citation>
    <scope>NUCLEOTIDE SEQUENCE [LARGE SCALE GENOMIC DNA]</scope>
    <source>
        <strain evidence="6">DSM 12680 / TGB-C1</strain>
    </source>
</reference>
<organism evidence="5 6">
    <name type="scientific">Syntrophothermus lipocalidus (strain DSM 12680 / TGB-C1)</name>
    <dbReference type="NCBI Taxonomy" id="643648"/>
    <lineage>
        <taxon>Bacteria</taxon>
        <taxon>Bacillati</taxon>
        <taxon>Bacillota</taxon>
        <taxon>Clostridia</taxon>
        <taxon>Eubacteriales</taxon>
        <taxon>Syntrophomonadaceae</taxon>
        <taxon>Syntrophothermus</taxon>
    </lineage>
</organism>
<reference evidence="6" key="1">
    <citation type="journal article" date="2010" name="Stand. Genomic Sci.">
        <title>Complete genome sequence of Syntrophothermus lipocalidus type strain (TGB-C1T).</title>
        <authorList>
            <consortium name="US DOE Joint Genome Institute (JGI-PGF)"/>
            <person name="Djao O."/>
            <person name="Zhang X."/>
            <person name="Lucas S."/>
            <person name="Lapidus A."/>
            <person name="Glavina Del Rio T."/>
            <person name="Nolan M."/>
            <person name="Tice H."/>
            <person name="Cheng J."/>
            <person name="Han C."/>
            <person name="Tapia R."/>
            <person name="Goodwin L."/>
            <person name="Pitluck S."/>
            <person name="Liolios K."/>
            <person name="Ivanova N."/>
            <person name="Mavromatis K."/>
            <person name="Mikhailova N."/>
            <person name="Ovchinnikova G."/>
            <person name="Pati A."/>
            <person name="Brambilla E."/>
            <person name="Chen A."/>
            <person name="Palaniappan K."/>
            <person name="Land M."/>
            <person name="Hauser L."/>
            <person name="Chang Y."/>
            <person name="Jeffries C."/>
            <person name="Rohde M."/>
            <person name="Sikorski J."/>
            <person name="Spring S."/>
            <person name="Goker M."/>
            <person name="Detter J."/>
            <person name="Woyke T."/>
            <person name="Bristow J."/>
            <person name="Eisen J."/>
            <person name="Markowitz V."/>
            <person name="Hugenholtz P."/>
            <person name="Kyrpides N."/>
            <person name="Klenk H."/>
        </authorList>
    </citation>
    <scope>NUCLEOTIDE SEQUENCE [LARGE SCALE GENOMIC DNA]</scope>
    <source>
        <strain evidence="6">DSM 12680 / TGB-C1</strain>
    </source>
</reference>
<evidence type="ECO:0000313" key="6">
    <source>
        <dbReference type="Proteomes" id="UP000000378"/>
    </source>
</evidence>
<evidence type="ECO:0000313" key="5">
    <source>
        <dbReference type="EMBL" id="ADI01841.1"/>
    </source>
</evidence>
<dbReference type="PIRSF" id="PIRSF005690">
    <property type="entry name" value="GerBA"/>
    <property type="match status" value="1"/>
</dbReference>
<sequence>MVPTAAKGERTIFFRRKALENRTSSGPKQVPLPHDFEEISSSLKENEERLRHEFANTTDIVFRQFYVAGIGCLAVWVDGLINNRVSHDIFRSLMLDVPRDEVRKVAPRELVDWLNQHCLPFYSTSRVIDMVELKRWVLMGKMVMLIDGCPVGLMLDAELPPLRGMTEPVLESVVAGPRDSFLEPLRINTALIRSRLGDVRLKSENFILGRRSNTLVTLMYVEDLARPSVIDEVRERIKRVDIDGILDSSVLKEIIQDRPYTLFPLIKTSERPDKVAADLLEGRFAIIVDGSPQVLTAPTLFQEFLQTAEDYYMNPVATWLIRMLRYLALLVASSLPGFYVAITTFHQEMIPIPLVFSIAGARELVPFPAFVEALVMLVTFELLWEAGVRLPRVVGAAVNIVGALILGQAAVQAGLVSQALVIVIAGAAICNFALGSGYELASGIRLVRLVVLLAGAVLGLYGIALCFLAFFIHMVGLRSFGVPYMAPWAPLRLREMKDAVYRAPWWDIKARPELIAGEDLTRSQTPPPQAPKPNPRTSP</sequence>
<dbReference type="InterPro" id="IPR050768">
    <property type="entry name" value="UPF0353/GerABKA_families"/>
</dbReference>
<keyword evidence="6" id="KW-1185">Reference proteome</keyword>
<dbReference type="PANTHER" id="PTHR22550:SF5">
    <property type="entry name" value="LEUCINE ZIPPER PROTEIN 4"/>
    <property type="match status" value="1"/>
</dbReference>
<dbReference type="HOGENOM" id="CLU_021639_4_1_9"/>
<feature type="transmembrane region" description="Helical" evidence="4">
    <location>
        <begin position="326"/>
        <end position="345"/>
    </location>
</feature>
<dbReference type="eggNOG" id="COG0697">
    <property type="taxonomic scope" value="Bacteria"/>
</dbReference>
<keyword evidence="4" id="KW-0812">Transmembrane</keyword>
<feature type="transmembrane region" description="Helical" evidence="4">
    <location>
        <begin position="446"/>
        <end position="475"/>
    </location>
</feature>
<dbReference type="PANTHER" id="PTHR22550">
    <property type="entry name" value="SPORE GERMINATION PROTEIN"/>
    <property type="match status" value="1"/>
</dbReference>
<dbReference type="Proteomes" id="UP000000378">
    <property type="component" value="Chromosome"/>
</dbReference>
<evidence type="ECO:0000256" key="4">
    <source>
        <dbReference type="SAM" id="Phobius"/>
    </source>
</evidence>
<name>D7CMA6_SYNLT</name>
<protein>
    <submittedName>
        <fullName evidence="5">GerA spore germination protein</fullName>
    </submittedName>
</protein>
<dbReference type="GO" id="GO:0009847">
    <property type="term" value="P:spore germination"/>
    <property type="evidence" value="ECO:0007669"/>
    <property type="project" value="InterPro"/>
</dbReference>
<dbReference type="OrthoDB" id="9772630at2"/>
<keyword evidence="2 4" id="KW-0472">Membrane</keyword>
<proteinExistence type="inferred from homology"/>
<feature type="compositionally biased region" description="Pro residues" evidence="3">
    <location>
        <begin position="525"/>
        <end position="539"/>
    </location>
</feature>
<dbReference type="STRING" id="643648.Slip_1062"/>
<gene>
    <name evidence="5" type="ordered locus">Slip_1062</name>
</gene>
<dbReference type="Pfam" id="PF03323">
    <property type="entry name" value="GerA"/>
    <property type="match status" value="1"/>
</dbReference>
<feature type="region of interest" description="Disordered" evidence="3">
    <location>
        <begin position="517"/>
        <end position="539"/>
    </location>
</feature>
<dbReference type="EMBL" id="CP002048">
    <property type="protein sequence ID" value="ADI01841.1"/>
    <property type="molecule type" value="Genomic_DNA"/>
</dbReference>
<feature type="transmembrane region" description="Helical" evidence="4">
    <location>
        <begin position="390"/>
        <end position="409"/>
    </location>
</feature>
<evidence type="ECO:0000256" key="3">
    <source>
        <dbReference type="SAM" id="MobiDB-lite"/>
    </source>
</evidence>
<dbReference type="GO" id="GO:0016020">
    <property type="term" value="C:membrane"/>
    <property type="evidence" value="ECO:0007669"/>
    <property type="project" value="InterPro"/>
</dbReference>
<dbReference type="KEGG" id="slp:Slip_1062"/>